<comment type="caution">
    <text evidence="2">The sequence shown here is derived from an EMBL/GenBank/DDBJ whole genome shotgun (WGS) entry which is preliminary data.</text>
</comment>
<dbReference type="EMBL" id="JAANER010000005">
    <property type="protein sequence ID" value="KAG9189918.1"/>
    <property type="molecule type" value="Genomic_DNA"/>
</dbReference>
<dbReference type="AlphaFoldDB" id="A0AAD4FJ58"/>
<reference evidence="2" key="1">
    <citation type="submission" date="2021-07" db="EMBL/GenBank/DDBJ databases">
        <title>Genome Resource of American Ginseng Black Spot Pathogen Alternaria panax.</title>
        <authorList>
            <person name="Qiu C."/>
            <person name="Wang W."/>
            <person name="Liu Z."/>
        </authorList>
    </citation>
    <scope>NUCLEOTIDE SEQUENCE</scope>
    <source>
        <strain evidence="2">BNCC115425</strain>
    </source>
</reference>
<protein>
    <submittedName>
        <fullName evidence="2">Uncharacterized protein</fullName>
    </submittedName>
</protein>
<evidence type="ECO:0000313" key="3">
    <source>
        <dbReference type="Proteomes" id="UP001199106"/>
    </source>
</evidence>
<dbReference type="Proteomes" id="UP001199106">
    <property type="component" value="Unassembled WGS sequence"/>
</dbReference>
<organism evidence="2 3">
    <name type="scientific">Alternaria panax</name>
    <dbReference type="NCBI Taxonomy" id="48097"/>
    <lineage>
        <taxon>Eukaryota</taxon>
        <taxon>Fungi</taxon>
        <taxon>Dikarya</taxon>
        <taxon>Ascomycota</taxon>
        <taxon>Pezizomycotina</taxon>
        <taxon>Dothideomycetes</taxon>
        <taxon>Pleosporomycetidae</taxon>
        <taxon>Pleosporales</taxon>
        <taxon>Pleosporineae</taxon>
        <taxon>Pleosporaceae</taxon>
        <taxon>Alternaria</taxon>
        <taxon>Alternaria sect. Panax</taxon>
    </lineage>
</organism>
<gene>
    <name evidence="2" type="ORF">G6011_06786</name>
</gene>
<proteinExistence type="predicted"/>
<feature type="region of interest" description="Disordered" evidence="1">
    <location>
        <begin position="240"/>
        <end position="285"/>
    </location>
</feature>
<sequence length="487" mass="53287">MVRYLVSKKGIPVLASVRGDGAVQPCCVLVAKYCDEPLQISFFLKYTCFIDGFGDEQSFTLIYDADNLIHGATSLQSATTPLPHHQLTSIARAGNPQMRVLTLTLAKPCRIRCPPTPGIGTLTPKNGHEAAFHQLVKLAKATEINVLLDYNWIHADNREPLNRFFREPNAFAGFPDGNDGYTYVDWAVFDTTEEQDAPPPSYANAVDTDASRKRSRHGKTLRTPISWPVIVNALRVATTRSPSTSPALKRHHYDPGSPTEIATATPSPRPPHTSVSSPLEKATASHTSLEATAALAFQTAINRAVEAQLPALVERMLPSILNTMLPDILHDMLAPQRSLSLSPPPVTTPPPRFASSSLGNTITDRLTELAKQHLTTIFDEASDQAYSLRAQADGDFEDVIADHKINVDSIKEDCIRELGEVVDEKLDRFKEQTDELIESAVEEMENKSSEVCEGIYDGLETFLNGASATLKNVRGGKTSGTRCTVRS</sequence>
<evidence type="ECO:0000313" key="2">
    <source>
        <dbReference type="EMBL" id="KAG9189918.1"/>
    </source>
</evidence>
<keyword evidence="3" id="KW-1185">Reference proteome</keyword>
<accession>A0AAD4FJ58</accession>
<name>A0AAD4FJ58_9PLEO</name>
<evidence type="ECO:0000256" key="1">
    <source>
        <dbReference type="SAM" id="MobiDB-lite"/>
    </source>
</evidence>
<feature type="region of interest" description="Disordered" evidence="1">
    <location>
        <begin position="194"/>
        <end position="219"/>
    </location>
</feature>